<gene>
    <name evidence="2" type="ORF">LV89_02547</name>
</gene>
<dbReference type="Proteomes" id="UP000245489">
    <property type="component" value="Unassembled WGS sequence"/>
</dbReference>
<dbReference type="InterPro" id="IPR010499">
    <property type="entry name" value="AraC_E-bd"/>
</dbReference>
<dbReference type="InterPro" id="IPR029442">
    <property type="entry name" value="GyrI-like"/>
</dbReference>
<feature type="domain" description="AraC effector-binding" evidence="1">
    <location>
        <begin position="2"/>
        <end position="156"/>
    </location>
</feature>
<evidence type="ECO:0000313" key="2">
    <source>
        <dbReference type="EMBL" id="PWK26376.1"/>
    </source>
</evidence>
<dbReference type="PANTHER" id="PTHR36444">
    <property type="entry name" value="TRANSCRIPTIONAL REGULATOR PROTEIN YOBU-RELATED"/>
    <property type="match status" value="1"/>
</dbReference>
<protein>
    <submittedName>
        <fullName evidence="2">AraC family transcriptional regulator</fullName>
    </submittedName>
</protein>
<dbReference type="PANTHER" id="PTHR36444:SF2">
    <property type="entry name" value="TRANSCRIPTIONAL REGULATOR PROTEIN YOBU-RELATED"/>
    <property type="match status" value="1"/>
</dbReference>
<dbReference type="InterPro" id="IPR053182">
    <property type="entry name" value="YobU-like_regulator"/>
</dbReference>
<evidence type="ECO:0000313" key="3">
    <source>
        <dbReference type="Proteomes" id="UP000245489"/>
    </source>
</evidence>
<dbReference type="EMBL" id="QGGO01000012">
    <property type="protein sequence ID" value="PWK26376.1"/>
    <property type="molecule type" value="Genomic_DNA"/>
</dbReference>
<sequence length="156" mass="18469">MQQPRIETISEKKLVGKRLQMSFSNNKTAELWRSFMPRRKEIENTIGSDLFSLQNYNQVNPFQNFNPEEVFEKWAAIEVSNFENIPDKMEAFTLVGGKYAIFNHKGHSTDIFLYIFQTWLPKSGYQLAHRPHFEILGEKYKNNHPDSEEEIWIPIQ</sequence>
<dbReference type="AlphaFoldDB" id="A0A316E8H9"/>
<dbReference type="RefSeq" id="WP_109743272.1">
    <property type="nucleotide sequence ID" value="NZ_QGGO01000012.1"/>
</dbReference>
<reference evidence="2 3" key="1">
    <citation type="submission" date="2018-05" db="EMBL/GenBank/DDBJ databases">
        <title>Genomic Encyclopedia of Archaeal and Bacterial Type Strains, Phase II (KMG-II): from individual species to whole genera.</title>
        <authorList>
            <person name="Goeker M."/>
        </authorList>
    </citation>
    <scope>NUCLEOTIDE SEQUENCE [LARGE SCALE GENOMIC DNA]</scope>
    <source>
        <strain evidence="2 3">DSM 22214</strain>
    </source>
</reference>
<name>A0A316E8H9_9BACT</name>
<dbReference type="Pfam" id="PF06445">
    <property type="entry name" value="GyrI-like"/>
    <property type="match status" value="1"/>
</dbReference>
<evidence type="ECO:0000259" key="1">
    <source>
        <dbReference type="SMART" id="SM00871"/>
    </source>
</evidence>
<accession>A0A316E8H9</accession>
<dbReference type="InterPro" id="IPR011256">
    <property type="entry name" value="Reg_factor_effector_dom_sf"/>
</dbReference>
<dbReference type="Gene3D" id="3.20.80.10">
    <property type="entry name" value="Regulatory factor, effector binding domain"/>
    <property type="match status" value="1"/>
</dbReference>
<dbReference type="OrthoDB" id="8560232at2"/>
<comment type="caution">
    <text evidence="2">The sequence shown here is derived from an EMBL/GenBank/DDBJ whole genome shotgun (WGS) entry which is preliminary data.</text>
</comment>
<dbReference type="SUPFAM" id="SSF55136">
    <property type="entry name" value="Probable bacterial effector-binding domain"/>
    <property type="match status" value="1"/>
</dbReference>
<organism evidence="2 3">
    <name type="scientific">Arcicella aurantiaca</name>
    <dbReference type="NCBI Taxonomy" id="591202"/>
    <lineage>
        <taxon>Bacteria</taxon>
        <taxon>Pseudomonadati</taxon>
        <taxon>Bacteroidota</taxon>
        <taxon>Cytophagia</taxon>
        <taxon>Cytophagales</taxon>
        <taxon>Flectobacillaceae</taxon>
        <taxon>Arcicella</taxon>
    </lineage>
</organism>
<proteinExistence type="predicted"/>
<keyword evidence="3" id="KW-1185">Reference proteome</keyword>
<dbReference type="SMART" id="SM00871">
    <property type="entry name" value="AraC_E_bind"/>
    <property type="match status" value="1"/>
</dbReference>